<evidence type="ECO:0000256" key="2">
    <source>
        <dbReference type="SAM" id="Phobius"/>
    </source>
</evidence>
<keyword evidence="2" id="KW-1133">Transmembrane helix</keyword>
<dbReference type="PATRIC" id="fig|1156395.6.peg.2384"/>
<evidence type="ECO:0000313" key="4">
    <source>
        <dbReference type="Proteomes" id="UP000093080"/>
    </source>
</evidence>
<dbReference type="InterPro" id="IPR006626">
    <property type="entry name" value="PbH1"/>
</dbReference>
<gene>
    <name evidence="3" type="ORF">DBT_2352</name>
</gene>
<name>A0A1B9F2Y4_9BACT</name>
<feature type="region of interest" description="Disordered" evidence="1">
    <location>
        <begin position="503"/>
        <end position="544"/>
    </location>
</feature>
<dbReference type="Gene3D" id="2.160.20.10">
    <property type="entry name" value="Single-stranded right-handed beta-helix, Pectin lyase-like"/>
    <property type="match status" value="1"/>
</dbReference>
<feature type="compositionally biased region" description="Polar residues" evidence="1">
    <location>
        <begin position="521"/>
        <end position="543"/>
    </location>
</feature>
<sequence>MNFFNVFRYSRLVRAGGFFIVLTLLVMGIHSYGHAFTLKVTDANGSPVTNFRWLLQEDTTYHVIPGKPDGNTLSVHFHSSNAPVVSTGDEAQAANITLPDPNKYYFVSVLPDSGYSMNGAPVRPGQQQVTIKVNKLPIPTAQITVFVFDDSKPVNNIPDIPGEVGLEGFVVQLFEAGGKFGISGGMVMQDVFGNPLGTTYNPDGSVKKMGTGIIKTGPDGYANIKNIAPGKYGIIVVPPLGQGWHQTSTIEGTKTIDAWVKANEPEYFMEFGPPGPHVFIGFVKEVNKLPASTGAGANGTIAGHVVFTHNSRPPIYTFYDGPPVPQCWVALNDLTVGRGEALYVGACDENSNFEIKNIPPGTYQLVIWDENLDAIFGLTQVTVPPGGGPVDIDGDGDPTYNTVRLFRWFGSLENVVFYDHNQNGFRDCITPSCKDPTLDDVGIPQQNINIRFRDGSIYQAMTTDIFGEAPFEEVFPFFSWLVAEVDFGRFKATGVTAIVDAGGEIPQDNGWQMPSGDKLNPQPQSAPDGTPLINPNTGNNLARTETGPVLTQAFQLYMGQTNVIQWGKAEYAPGENGGISGMVIYAVTRAENDPRYAIAEPWEPGIPRVQVNLYEDLDGDGVIDDINKDGKVTLADVDNYPFGWANGGAKGPEDIDRNGDGKFDLGDAIKYTTTDSWDDSVPTGCQGEPFSAHGVSTDCFDGLRNFNQIRLGVFDGGYAFDGLQQGIYIVEAVPPPGYELLKEEDKNVDFGETYIPATEALPPVCVGDPHTVPLKMSLFPTLDAPFAGETRPLCDRKQIRLSDGQNSAADFFMFTQVPIAGQFVGFILDDFANEFDPNSPNFGEKYAPPWLPVSIRDWTGREIARTYSDEWGRYNALIPSTFTANLPMPSGYSPNMLTVCLNSPGPIPNPNWDPNVPNSPEFITDPFFQRQYSQFCYTFQYMPGSTTYLDTPVVPVAAFAGPNQDMLDCEVPDGMPKIYSVSGPQGGPYVTGPGETLTIVSVGSVEVPNPDYDGPNGIKPKTTTRDFSFGSIPGTVTIGGTPLENVVWTPDVITGTVAPGTESGELVVTRGDNDLSTLLGVTVTVGQANVIHVSPTTDPSATPIQDAIDLAQPGDLILVAPGNYEEAVIMWKPVRLQGWGAGSTIINAVKAPSEKLQVWRDKIRNLVDTRTVDLMPGQEANIVGIEPALLGTEEGAPITVVAKRGAFPVGNGHARIDGFTITGSDSGGGIFVNGYAHGLEISNNRIVNNYGFYGGGIRVGHPYLIGRNTLVDPQQGNDENAIEAEGTELYIDGTNNSIYIHNNHIAENGGILGAGGGITICAGTKNYLITANFICGNYSAGHGGGIAHYGISAGGIIYRNVIAFNQSFNQGQDVSGGGILIAGLAPNPNKGKLSLGSGSVLVANNLIQGNLAGAGDGGGIRIQFANGEDVAQNPNDFNKWYEVNIVNNVIVNNVAGNAGGAISMQDSVKVNIINNTIANNDSTGTARTAQNTLLNFEFRPAGIVSYAHSLNLASAFDRNDPMIQWFRDFSNPILLNNIIWHNRSFHWDVALNGGIGGLVPDMATQSPVYWDLGVMGASFPAMLSPFWCLLTDVTGLDPSNISADPLFIREYVNGSPGGVSQYVYGENQVQMATSVAVDEGGNFIDVRFAPLTLWHPTLKGGKTLGDYHIQPGSPAVGAGTDIPLWHQYLNDITRFALSTDFDTEERPNNIGVDIGFDELWP</sequence>
<protein>
    <submittedName>
        <fullName evidence="3">Uncharacterized protein</fullName>
    </submittedName>
</protein>
<dbReference type="Proteomes" id="UP000093080">
    <property type="component" value="Unassembled WGS sequence"/>
</dbReference>
<dbReference type="InterPro" id="IPR012334">
    <property type="entry name" value="Pectin_lyas_fold"/>
</dbReference>
<keyword evidence="4" id="KW-1185">Reference proteome</keyword>
<dbReference type="InterPro" id="IPR011050">
    <property type="entry name" value="Pectin_lyase_fold/virulence"/>
</dbReference>
<proteinExistence type="predicted"/>
<keyword evidence="2" id="KW-0812">Transmembrane</keyword>
<dbReference type="SMART" id="SM00710">
    <property type="entry name" value="PbH1"/>
    <property type="match status" value="7"/>
</dbReference>
<dbReference type="RefSeq" id="WP_067620619.1">
    <property type="nucleotide sequence ID" value="NZ_MAGO01000015.1"/>
</dbReference>
<dbReference type="EMBL" id="MAGO01000015">
    <property type="protein sequence ID" value="OCC14280.1"/>
    <property type="molecule type" value="Genomic_DNA"/>
</dbReference>
<keyword evidence="2" id="KW-0472">Membrane</keyword>
<dbReference type="STRING" id="1156395.DBT_2352"/>
<dbReference type="SUPFAM" id="SSF51126">
    <property type="entry name" value="Pectin lyase-like"/>
    <property type="match status" value="2"/>
</dbReference>
<comment type="caution">
    <text evidence="3">The sequence shown here is derived from an EMBL/GenBank/DDBJ whole genome shotgun (WGS) entry which is preliminary data.</text>
</comment>
<evidence type="ECO:0000256" key="1">
    <source>
        <dbReference type="SAM" id="MobiDB-lite"/>
    </source>
</evidence>
<dbReference type="OrthoDB" id="4648428at2"/>
<organism evidence="3 4">
    <name type="scientific">Dissulfuribacter thermophilus</name>
    <dbReference type="NCBI Taxonomy" id="1156395"/>
    <lineage>
        <taxon>Bacteria</taxon>
        <taxon>Pseudomonadati</taxon>
        <taxon>Thermodesulfobacteriota</taxon>
        <taxon>Dissulfuribacteria</taxon>
        <taxon>Dissulfuribacterales</taxon>
        <taxon>Dissulfuribacteraceae</taxon>
        <taxon>Dissulfuribacter</taxon>
    </lineage>
</organism>
<dbReference type="InterPro" id="IPR013783">
    <property type="entry name" value="Ig-like_fold"/>
</dbReference>
<feature type="transmembrane region" description="Helical" evidence="2">
    <location>
        <begin position="12"/>
        <end position="32"/>
    </location>
</feature>
<evidence type="ECO:0000313" key="3">
    <source>
        <dbReference type="EMBL" id="OCC14280.1"/>
    </source>
</evidence>
<accession>A0A1B9F2Y4</accession>
<dbReference type="SUPFAM" id="SSF117074">
    <property type="entry name" value="Hypothetical protein PA1324"/>
    <property type="match status" value="1"/>
</dbReference>
<dbReference type="Gene3D" id="2.60.40.10">
    <property type="entry name" value="Immunoglobulins"/>
    <property type="match status" value="2"/>
</dbReference>
<reference evidence="3 4" key="1">
    <citation type="submission" date="2016-06" db="EMBL/GenBank/DDBJ databases">
        <title>Respiratory ammonification of nitrate coupled to the oxidation of elemental sulfur in deep-sea autotrophic thermophilic bacteria.</title>
        <authorList>
            <person name="Slobodkina G.B."/>
            <person name="Mardanov A.V."/>
            <person name="Ravin N.V."/>
            <person name="Frolova A.A."/>
            <person name="Viryasiv M.B."/>
            <person name="Chernyh N.A."/>
            <person name="Bonch-Osmolovskaya E.A."/>
            <person name="Slobodkin A.I."/>
        </authorList>
    </citation>
    <scope>NUCLEOTIDE SEQUENCE [LARGE SCALE GENOMIC DNA]</scope>
    <source>
        <strain evidence="3 4">S69</strain>
    </source>
</reference>